<keyword evidence="3" id="KW-0238">DNA-binding</keyword>
<evidence type="ECO:0000256" key="2">
    <source>
        <dbReference type="ARBA" id="ARBA00023015"/>
    </source>
</evidence>
<dbReference type="AlphaFoldDB" id="A0A368Q4F3"/>
<comment type="subcellular location">
    <subcellularLocation>
        <location evidence="1">Nucleus</location>
    </subcellularLocation>
</comment>
<accession>A0A368Q4F3</accession>
<evidence type="ECO:0000256" key="5">
    <source>
        <dbReference type="ARBA" id="ARBA00023242"/>
    </source>
</evidence>
<feature type="compositionally biased region" description="Low complexity" evidence="6">
    <location>
        <begin position="104"/>
        <end position="115"/>
    </location>
</feature>
<feature type="compositionally biased region" description="Low complexity" evidence="6">
    <location>
        <begin position="137"/>
        <end position="148"/>
    </location>
</feature>
<dbReference type="Gene3D" id="3.30.730.10">
    <property type="entry name" value="AP2/ERF domain"/>
    <property type="match status" value="1"/>
</dbReference>
<reference evidence="8" key="1">
    <citation type="journal article" date="2012" name="Nat. Biotechnol.">
        <title>Reference genome sequence of the model plant Setaria.</title>
        <authorList>
            <person name="Bennetzen J.L."/>
            <person name="Schmutz J."/>
            <person name="Wang H."/>
            <person name="Percifield R."/>
            <person name="Hawkins J."/>
            <person name="Pontaroli A.C."/>
            <person name="Estep M."/>
            <person name="Feng L."/>
            <person name="Vaughn J.N."/>
            <person name="Grimwood J."/>
            <person name="Jenkins J."/>
            <person name="Barry K."/>
            <person name="Lindquist E."/>
            <person name="Hellsten U."/>
            <person name="Deshpande S."/>
            <person name="Wang X."/>
            <person name="Wu X."/>
            <person name="Mitros T."/>
            <person name="Triplett J."/>
            <person name="Yang X."/>
            <person name="Ye C.Y."/>
            <person name="Mauro-Herrera M."/>
            <person name="Wang L."/>
            <person name="Li P."/>
            <person name="Sharma M."/>
            <person name="Sharma R."/>
            <person name="Ronald P.C."/>
            <person name="Panaud O."/>
            <person name="Kellogg E.A."/>
            <person name="Brutnell T.P."/>
            <person name="Doust A.N."/>
            <person name="Tuskan G.A."/>
            <person name="Rokhsar D."/>
            <person name="Devos K.M."/>
        </authorList>
    </citation>
    <scope>NUCLEOTIDE SEQUENCE [LARGE SCALE GENOMIC DNA]</scope>
    <source>
        <strain evidence="8">Yugu1</strain>
    </source>
</reference>
<gene>
    <name evidence="8" type="ORF">SETIT_2G280300v2</name>
</gene>
<dbReference type="GO" id="GO:0005634">
    <property type="term" value="C:nucleus"/>
    <property type="evidence" value="ECO:0007669"/>
    <property type="project" value="UniProtKB-SubCell"/>
</dbReference>
<dbReference type="InterPro" id="IPR016177">
    <property type="entry name" value="DNA-bd_dom_sf"/>
</dbReference>
<keyword evidence="4" id="KW-0804">Transcription</keyword>
<evidence type="ECO:0000256" key="6">
    <source>
        <dbReference type="SAM" id="MobiDB-lite"/>
    </source>
</evidence>
<reference evidence="8" key="2">
    <citation type="submission" date="2015-07" db="EMBL/GenBank/DDBJ databases">
        <authorList>
            <person name="Noorani M."/>
        </authorList>
    </citation>
    <scope>NUCLEOTIDE SEQUENCE</scope>
    <source>
        <strain evidence="8">Yugu1</strain>
    </source>
</reference>
<evidence type="ECO:0000313" key="8">
    <source>
        <dbReference type="EMBL" id="RCV12578.1"/>
    </source>
</evidence>
<dbReference type="GO" id="GO:0003700">
    <property type="term" value="F:DNA-binding transcription factor activity"/>
    <property type="evidence" value="ECO:0007669"/>
    <property type="project" value="InterPro"/>
</dbReference>
<dbReference type="InterPro" id="IPR036955">
    <property type="entry name" value="AP2/ERF_dom_sf"/>
</dbReference>
<dbReference type="EMBL" id="CM003529">
    <property type="protein sequence ID" value="RCV12578.1"/>
    <property type="molecule type" value="Genomic_DNA"/>
</dbReference>
<evidence type="ECO:0000256" key="3">
    <source>
        <dbReference type="ARBA" id="ARBA00023125"/>
    </source>
</evidence>
<evidence type="ECO:0000256" key="1">
    <source>
        <dbReference type="ARBA" id="ARBA00004123"/>
    </source>
</evidence>
<evidence type="ECO:0000259" key="7">
    <source>
        <dbReference type="PROSITE" id="PS51032"/>
    </source>
</evidence>
<organism evidence="8">
    <name type="scientific">Setaria italica</name>
    <name type="common">Foxtail millet</name>
    <name type="synonym">Panicum italicum</name>
    <dbReference type="NCBI Taxonomy" id="4555"/>
    <lineage>
        <taxon>Eukaryota</taxon>
        <taxon>Viridiplantae</taxon>
        <taxon>Streptophyta</taxon>
        <taxon>Embryophyta</taxon>
        <taxon>Tracheophyta</taxon>
        <taxon>Spermatophyta</taxon>
        <taxon>Magnoliopsida</taxon>
        <taxon>Liliopsida</taxon>
        <taxon>Poales</taxon>
        <taxon>Poaceae</taxon>
        <taxon>PACMAD clade</taxon>
        <taxon>Panicoideae</taxon>
        <taxon>Panicodae</taxon>
        <taxon>Paniceae</taxon>
        <taxon>Cenchrinae</taxon>
        <taxon>Setaria</taxon>
    </lineage>
</organism>
<evidence type="ECO:0000256" key="4">
    <source>
        <dbReference type="ARBA" id="ARBA00023163"/>
    </source>
</evidence>
<dbReference type="PROSITE" id="PS51032">
    <property type="entry name" value="AP2_ERF"/>
    <property type="match status" value="1"/>
</dbReference>
<dbReference type="GO" id="GO:0003677">
    <property type="term" value="F:DNA binding"/>
    <property type="evidence" value="ECO:0007669"/>
    <property type="project" value="UniProtKB-KW"/>
</dbReference>
<dbReference type="SUPFAM" id="SSF54171">
    <property type="entry name" value="DNA-binding domain"/>
    <property type="match status" value="1"/>
</dbReference>
<sequence>MEASSVGLKSLSGAPTVAQLPCKLHPRPYQDASSFPLLSSPALPALCTLLQPAITYKYAPANPPFTTQIHWRYNSSNAKETKTSTESQPSTKMCRIKEEMVGESASPCSSPSTSSDQQTVWTSPPKRPAGRTKFRETGTPCSAASGAAATPGGGLWLGTFDAAESAARAHDAAMLATAGAGAEDAHGATVRGHRLLRRQRRRSATLELLGLGRCTQ</sequence>
<dbReference type="InterPro" id="IPR001471">
    <property type="entry name" value="AP2/ERF_dom"/>
</dbReference>
<protein>
    <recommendedName>
        <fullName evidence="7">AP2/ERF domain-containing protein</fullName>
    </recommendedName>
</protein>
<feature type="region of interest" description="Disordered" evidence="6">
    <location>
        <begin position="100"/>
        <end position="148"/>
    </location>
</feature>
<keyword evidence="2" id="KW-0805">Transcription regulation</keyword>
<keyword evidence="5" id="KW-0539">Nucleus</keyword>
<feature type="domain" description="AP2/ERF" evidence="7">
    <location>
        <begin position="116"/>
        <end position="188"/>
    </location>
</feature>
<dbReference type="STRING" id="4555.A0A368Q4F3"/>
<name>A0A368Q4F3_SETIT</name>
<proteinExistence type="predicted"/>